<protein>
    <submittedName>
        <fullName evidence="2">Uncharacterized protein</fullName>
    </submittedName>
</protein>
<dbReference type="AlphaFoldDB" id="A0A9D4DUC6"/>
<evidence type="ECO:0000256" key="1">
    <source>
        <dbReference type="SAM" id="Coils"/>
    </source>
</evidence>
<proteinExistence type="predicted"/>
<keyword evidence="1" id="KW-0175">Coiled coil</keyword>
<evidence type="ECO:0000313" key="2">
    <source>
        <dbReference type="EMBL" id="KAH3755193.1"/>
    </source>
</evidence>
<reference evidence="2" key="2">
    <citation type="submission" date="2020-11" db="EMBL/GenBank/DDBJ databases">
        <authorList>
            <person name="McCartney M.A."/>
            <person name="Auch B."/>
            <person name="Kono T."/>
            <person name="Mallez S."/>
            <person name="Becker A."/>
            <person name="Gohl D.M."/>
            <person name="Silverstein K.A.T."/>
            <person name="Koren S."/>
            <person name="Bechman K.B."/>
            <person name="Herman A."/>
            <person name="Abrahante J.E."/>
            <person name="Garbe J."/>
        </authorList>
    </citation>
    <scope>NUCLEOTIDE SEQUENCE</scope>
    <source>
        <strain evidence="2">Duluth1</strain>
        <tissue evidence="2">Whole animal</tissue>
    </source>
</reference>
<accession>A0A9D4DUC6</accession>
<reference evidence="2" key="1">
    <citation type="journal article" date="2019" name="bioRxiv">
        <title>The Genome of the Zebra Mussel, Dreissena polymorpha: A Resource for Invasive Species Research.</title>
        <authorList>
            <person name="McCartney M.A."/>
            <person name="Auch B."/>
            <person name="Kono T."/>
            <person name="Mallez S."/>
            <person name="Zhang Y."/>
            <person name="Obille A."/>
            <person name="Becker A."/>
            <person name="Abrahante J.E."/>
            <person name="Garbe J."/>
            <person name="Badalamenti J.P."/>
            <person name="Herman A."/>
            <person name="Mangelson H."/>
            <person name="Liachko I."/>
            <person name="Sullivan S."/>
            <person name="Sone E.D."/>
            <person name="Koren S."/>
            <person name="Silverstein K.A.T."/>
            <person name="Beckman K.B."/>
            <person name="Gohl D.M."/>
        </authorList>
    </citation>
    <scope>NUCLEOTIDE SEQUENCE</scope>
    <source>
        <strain evidence="2">Duluth1</strain>
        <tissue evidence="2">Whole animal</tissue>
    </source>
</reference>
<name>A0A9D4DUC6_DREPO</name>
<gene>
    <name evidence="2" type="ORF">DPMN_189882</name>
</gene>
<feature type="coiled-coil region" evidence="1">
    <location>
        <begin position="88"/>
        <end position="115"/>
    </location>
</feature>
<dbReference type="Proteomes" id="UP000828390">
    <property type="component" value="Unassembled WGS sequence"/>
</dbReference>
<keyword evidence="3" id="KW-1185">Reference proteome</keyword>
<sequence length="117" mass="13275">MSKQSPEASATAKLTCVGILTQTAYGGQYYPQHLQFITPYNYTYPGYRSTPQCPVTPQTPTENQSQTPQWAKSFIEDIKSMKLSVAKMDEIEKFLSRLNMKVEGLEQNVKFIEAQTK</sequence>
<organism evidence="2 3">
    <name type="scientific">Dreissena polymorpha</name>
    <name type="common">Zebra mussel</name>
    <name type="synonym">Mytilus polymorpha</name>
    <dbReference type="NCBI Taxonomy" id="45954"/>
    <lineage>
        <taxon>Eukaryota</taxon>
        <taxon>Metazoa</taxon>
        <taxon>Spiralia</taxon>
        <taxon>Lophotrochozoa</taxon>
        <taxon>Mollusca</taxon>
        <taxon>Bivalvia</taxon>
        <taxon>Autobranchia</taxon>
        <taxon>Heteroconchia</taxon>
        <taxon>Euheterodonta</taxon>
        <taxon>Imparidentia</taxon>
        <taxon>Neoheterodontei</taxon>
        <taxon>Myida</taxon>
        <taxon>Dreissenoidea</taxon>
        <taxon>Dreissenidae</taxon>
        <taxon>Dreissena</taxon>
    </lineage>
</organism>
<dbReference type="EMBL" id="JAIWYP010000010">
    <property type="protein sequence ID" value="KAH3755193.1"/>
    <property type="molecule type" value="Genomic_DNA"/>
</dbReference>
<comment type="caution">
    <text evidence="2">The sequence shown here is derived from an EMBL/GenBank/DDBJ whole genome shotgun (WGS) entry which is preliminary data.</text>
</comment>
<evidence type="ECO:0000313" key="3">
    <source>
        <dbReference type="Proteomes" id="UP000828390"/>
    </source>
</evidence>